<dbReference type="AlphaFoldDB" id="A0A814LD63"/>
<keyword evidence="4" id="KW-1185">Reference proteome</keyword>
<organism evidence="2 4">
    <name type="scientific">Adineta ricciae</name>
    <name type="common">Rotifer</name>
    <dbReference type="NCBI Taxonomy" id="249248"/>
    <lineage>
        <taxon>Eukaryota</taxon>
        <taxon>Metazoa</taxon>
        <taxon>Spiralia</taxon>
        <taxon>Gnathifera</taxon>
        <taxon>Rotifera</taxon>
        <taxon>Eurotatoria</taxon>
        <taxon>Bdelloidea</taxon>
        <taxon>Adinetida</taxon>
        <taxon>Adinetidae</taxon>
        <taxon>Adineta</taxon>
    </lineage>
</organism>
<sequence length="167" mass="18961">MGNIFRNTTTKIVDDDDDQPDPTRIRFPASMGSEPIICIPLDPNMDSSPEKRLTFRVRQCATDFPATVEAHKDHTIAILKQYLIEHASIPFPSKDGRCKIIQIWNKSNLQDDQPLQDSGSDKHQMDKRYLGGSIDHLRLGEYGLENGDFLMFTIMFPQIANVSNNLL</sequence>
<evidence type="ECO:0000256" key="1">
    <source>
        <dbReference type="SAM" id="MobiDB-lite"/>
    </source>
</evidence>
<dbReference type="EMBL" id="CAJNOR010001048">
    <property type="protein sequence ID" value="CAF1064242.1"/>
    <property type="molecule type" value="Genomic_DNA"/>
</dbReference>
<feature type="compositionally biased region" description="Polar residues" evidence="1">
    <location>
        <begin position="1"/>
        <end position="11"/>
    </location>
</feature>
<feature type="region of interest" description="Disordered" evidence="1">
    <location>
        <begin position="1"/>
        <end position="21"/>
    </location>
</feature>
<name>A0A814LD63_ADIRI</name>
<evidence type="ECO:0000313" key="3">
    <source>
        <dbReference type="EMBL" id="CAF1441071.1"/>
    </source>
</evidence>
<dbReference type="Proteomes" id="UP000663852">
    <property type="component" value="Unassembled WGS sequence"/>
</dbReference>
<evidence type="ECO:0000313" key="2">
    <source>
        <dbReference type="EMBL" id="CAF1064242.1"/>
    </source>
</evidence>
<accession>A0A814LD63</accession>
<protein>
    <submittedName>
        <fullName evidence="2">Uncharacterized protein</fullName>
    </submittedName>
</protein>
<dbReference type="Proteomes" id="UP000663828">
    <property type="component" value="Unassembled WGS sequence"/>
</dbReference>
<dbReference type="OrthoDB" id="10032260at2759"/>
<comment type="caution">
    <text evidence="2">The sequence shown here is derived from an EMBL/GenBank/DDBJ whole genome shotgun (WGS) entry which is preliminary data.</text>
</comment>
<gene>
    <name evidence="3" type="ORF">EDS130_LOCUS38875</name>
    <name evidence="2" type="ORF">XAT740_LOCUS16457</name>
</gene>
<proteinExistence type="predicted"/>
<evidence type="ECO:0000313" key="4">
    <source>
        <dbReference type="Proteomes" id="UP000663828"/>
    </source>
</evidence>
<reference evidence="2" key="1">
    <citation type="submission" date="2021-02" db="EMBL/GenBank/DDBJ databases">
        <authorList>
            <person name="Nowell W R."/>
        </authorList>
    </citation>
    <scope>NUCLEOTIDE SEQUENCE</scope>
</reference>
<dbReference type="EMBL" id="CAJNOJ010000418">
    <property type="protein sequence ID" value="CAF1441071.1"/>
    <property type="molecule type" value="Genomic_DNA"/>
</dbReference>